<evidence type="ECO:0000313" key="8">
    <source>
        <dbReference type="Proteomes" id="UP000052978"/>
    </source>
</evidence>
<gene>
    <name evidence="7" type="ORF">D623_10013272</name>
</gene>
<proteinExistence type="predicted"/>
<keyword evidence="3 6" id="KW-1133">Transmembrane helix</keyword>
<dbReference type="AlphaFoldDB" id="S7MEM6"/>
<evidence type="ECO:0000256" key="1">
    <source>
        <dbReference type="ARBA" id="ARBA00004141"/>
    </source>
</evidence>
<dbReference type="PANTHER" id="PTHR24064">
    <property type="entry name" value="SOLUTE CARRIER FAMILY 22 MEMBER"/>
    <property type="match status" value="1"/>
</dbReference>
<organism evidence="7 8">
    <name type="scientific">Myotis brandtii</name>
    <name type="common">Brandt's bat</name>
    <dbReference type="NCBI Taxonomy" id="109478"/>
    <lineage>
        <taxon>Eukaryota</taxon>
        <taxon>Metazoa</taxon>
        <taxon>Chordata</taxon>
        <taxon>Craniata</taxon>
        <taxon>Vertebrata</taxon>
        <taxon>Euteleostomi</taxon>
        <taxon>Mammalia</taxon>
        <taxon>Eutheria</taxon>
        <taxon>Laurasiatheria</taxon>
        <taxon>Chiroptera</taxon>
        <taxon>Yangochiroptera</taxon>
        <taxon>Vespertilionidae</taxon>
        <taxon>Myotis</taxon>
    </lineage>
</organism>
<keyword evidence="4 6" id="KW-0472">Membrane</keyword>
<evidence type="ECO:0000256" key="6">
    <source>
        <dbReference type="SAM" id="Phobius"/>
    </source>
</evidence>
<accession>S7MEM6</accession>
<feature type="transmembrane region" description="Helical" evidence="6">
    <location>
        <begin position="331"/>
        <end position="350"/>
    </location>
</feature>
<evidence type="ECO:0000256" key="5">
    <source>
        <dbReference type="SAM" id="MobiDB-lite"/>
    </source>
</evidence>
<dbReference type="Proteomes" id="UP000052978">
    <property type="component" value="Unassembled WGS sequence"/>
</dbReference>
<sequence length="391" mass="43802">MVGIGDVALAVGGSGGTAGPSGPRQEQDHGGMVEQHLCYIGIYTNKRETCTMAFSELLQHMGNFGRYQIMLVFSTSSLTVLLVTHNLVENFSGAIPAHRCYVHLLDNITSESKHPENLTTEALLRISIPMGVNNELEQCRRFRQTQWQLLNSSDLATNTTELETEACLDGWIYDQSIFTSTIVTQWNLVCKSKSLKFWSQSIFMAGFMLGSLLGGYISDKWTSESVRWLIVSGKLEKALKVMKKVAHTNGKKDVEETLNIEVLQSAMREELTFLKHSSKKIKVMASPIMCKTLFLLFFLRSRAEGGIIFMTGLASSLSSLTLITRQYFEHLPTILFGTFPIVAAICVYFLPETLNLPLPDTIQDVERRHKNYKKTSTNEEESNDLQGTTEC</sequence>
<comment type="subcellular location">
    <subcellularLocation>
        <location evidence="1">Membrane</location>
        <topology evidence="1">Multi-pass membrane protein</topology>
    </subcellularLocation>
</comment>
<dbReference type="Gene3D" id="1.10.286.90">
    <property type="entry name" value="MFS transporter, transmembrane helix TM10b"/>
    <property type="match status" value="1"/>
</dbReference>
<evidence type="ECO:0000256" key="4">
    <source>
        <dbReference type="ARBA" id="ARBA00023136"/>
    </source>
</evidence>
<evidence type="ECO:0000256" key="3">
    <source>
        <dbReference type="ARBA" id="ARBA00022989"/>
    </source>
</evidence>
<dbReference type="GO" id="GO:0016020">
    <property type="term" value="C:membrane"/>
    <property type="evidence" value="ECO:0007669"/>
    <property type="project" value="UniProtKB-SubCell"/>
</dbReference>
<reference evidence="7 8" key="1">
    <citation type="journal article" date="2013" name="Nat. Commun.">
        <title>Genome analysis reveals insights into physiology and longevity of the Brandt's bat Myotis brandtii.</title>
        <authorList>
            <person name="Seim I."/>
            <person name="Fang X."/>
            <person name="Xiong Z."/>
            <person name="Lobanov A.V."/>
            <person name="Huang Z."/>
            <person name="Ma S."/>
            <person name="Feng Y."/>
            <person name="Turanov A.A."/>
            <person name="Zhu Y."/>
            <person name="Lenz T.L."/>
            <person name="Gerashchenko M.V."/>
            <person name="Fan D."/>
            <person name="Hee Yim S."/>
            <person name="Yao X."/>
            <person name="Jordan D."/>
            <person name="Xiong Y."/>
            <person name="Ma Y."/>
            <person name="Lyapunov A.N."/>
            <person name="Chen G."/>
            <person name="Kulakova O.I."/>
            <person name="Sun Y."/>
            <person name="Lee S.G."/>
            <person name="Bronson R.T."/>
            <person name="Moskalev A.A."/>
            <person name="Sunyaev S.R."/>
            <person name="Zhang G."/>
            <person name="Krogh A."/>
            <person name="Wang J."/>
            <person name="Gladyshev V.N."/>
        </authorList>
    </citation>
    <scope>NUCLEOTIDE SEQUENCE [LARGE SCALE GENOMIC DNA]</scope>
</reference>
<name>S7MEM6_MYOBR</name>
<evidence type="ECO:0000256" key="2">
    <source>
        <dbReference type="ARBA" id="ARBA00022692"/>
    </source>
</evidence>
<evidence type="ECO:0000313" key="7">
    <source>
        <dbReference type="EMBL" id="EPQ02136.1"/>
    </source>
</evidence>
<feature type="transmembrane region" description="Helical" evidence="6">
    <location>
        <begin position="305"/>
        <end position="324"/>
    </location>
</feature>
<protein>
    <submittedName>
        <fullName evidence="7">Solute carrier family 22 member 9</fullName>
    </submittedName>
</protein>
<feature type="region of interest" description="Disordered" evidence="5">
    <location>
        <begin position="372"/>
        <end position="391"/>
    </location>
</feature>
<keyword evidence="8" id="KW-1185">Reference proteome</keyword>
<keyword evidence="2 6" id="KW-0812">Transmembrane</keyword>
<dbReference type="EMBL" id="KE161183">
    <property type="protein sequence ID" value="EPQ02136.1"/>
    <property type="molecule type" value="Genomic_DNA"/>
</dbReference>